<dbReference type="SUPFAM" id="SSF46689">
    <property type="entry name" value="Homeodomain-like"/>
    <property type="match status" value="2"/>
</dbReference>
<dbReference type="InterPro" id="IPR018062">
    <property type="entry name" value="HTH_AraC-typ_CS"/>
</dbReference>
<dbReference type="InterPro" id="IPR020449">
    <property type="entry name" value="Tscrpt_reg_AraC-type_HTH"/>
</dbReference>
<sequence length="334" mass="37549">MQVSFSAKNVDNLFAEWGQKIGSCVQLDSTDAVLELSPRVGKGYWRQIRLRPGLEISIEYLEFSEPFTVEVSNQFYREVIGFKSSLSGYVRGDFSPLKDGYHLTPRQNRVSFAARCGQWIEYQPRQPIIHVEVIAGISTLKALVADQTDQISGDLQTILQGQRATPLSRIQTMSQAVFQAAEQTLNCPYQGVTRRLYLEGRALELIALQLPLNRSADSSTQLQSPLKSDEVDRIHYAKEVLLSNLVNPPSLIELAQQVGLNDYKLKRGFRQVFGTTAFGCLYHHRMERARTLLEASYSTVTEVAQAVGYTSATSFSAAFKKKFGMSPRCYKLRS</sequence>
<evidence type="ECO:0000313" key="6">
    <source>
        <dbReference type="Proteomes" id="UP000481033"/>
    </source>
</evidence>
<comment type="caution">
    <text evidence="5">The sequence shown here is derived from an EMBL/GenBank/DDBJ whole genome shotgun (WGS) entry which is preliminary data.</text>
</comment>
<dbReference type="GO" id="GO:0003700">
    <property type="term" value="F:DNA-binding transcription factor activity"/>
    <property type="evidence" value="ECO:0007669"/>
    <property type="project" value="InterPro"/>
</dbReference>
<reference evidence="5 6" key="1">
    <citation type="journal article" date="2020" name="Microb. Ecol.">
        <title>Ecogenomics of the Marine Benthic Filamentous Cyanobacterium Adonisia.</title>
        <authorList>
            <person name="Walter J.M."/>
            <person name="Coutinho F.H."/>
            <person name="Leomil L."/>
            <person name="Hargreaves P.I."/>
            <person name="Campeao M.E."/>
            <person name="Vieira V.V."/>
            <person name="Silva B.S."/>
            <person name="Fistarol G.O."/>
            <person name="Salomon P.S."/>
            <person name="Sawabe T."/>
            <person name="Mino S."/>
            <person name="Hosokawa M."/>
            <person name="Miyashita H."/>
            <person name="Maruyama F."/>
            <person name="van Verk M.C."/>
            <person name="Dutilh B.E."/>
            <person name="Thompson C.C."/>
            <person name="Thompson F.L."/>
        </authorList>
    </citation>
    <scope>NUCLEOTIDE SEQUENCE [LARGE SCALE GENOMIC DNA]</scope>
    <source>
        <strain evidence="5 6">CCMR0081</strain>
    </source>
</reference>
<dbReference type="PRINTS" id="PR00032">
    <property type="entry name" value="HTHARAC"/>
</dbReference>
<feature type="domain" description="HTH araC/xylS-type" evidence="4">
    <location>
        <begin position="235"/>
        <end position="333"/>
    </location>
</feature>
<evidence type="ECO:0000256" key="1">
    <source>
        <dbReference type="ARBA" id="ARBA00023015"/>
    </source>
</evidence>
<protein>
    <submittedName>
        <fullName evidence="5">AraC family transcriptional regulator</fullName>
    </submittedName>
</protein>
<evidence type="ECO:0000313" key="5">
    <source>
        <dbReference type="EMBL" id="NEZ54398.1"/>
    </source>
</evidence>
<accession>A0A6M0RDM1</accession>
<dbReference type="EMBL" id="QXHD01000003">
    <property type="protein sequence ID" value="NEZ54398.1"/>
    <property type="molecule type" value="Genomic_DNA"/>
</dbReference>
<dbReference type="InterPro" id="IPR009057">
    <property type="entry name" value="Homeodomain-like_sf"/>
</dbReference>
<evidence type="ECO:0000256" key="3">
    <source>
        <dbReference type="ARBA" id="ARBA00023163"/>
    </source>
</evidence>
<dbReference type="PROSITE" id="PS01124">
    <property type="entry name" value="HTH_ARAC_FAMILY_2"/>
    <property type="match status" value="1"/>
</dbReference>
<dbReference type="PANTHER" id="PTHR47893">
    <property type="entry name" value="REGULATORY PROTEIN PCHR"/>
    <property type="match status" value="1"/>
</dbReference>
<evidence type="ECO:0000256" key="2">
    <source>
        <dbReference type="ARBA" id="ARBA00023125"/>
    </source>
</evidence>
<dbReference type="GO" id="GO:0043565">
    <property type="term" value="F:sequence-specific DNA binding"/>
    <property type="evidence" value="ECO:0007669"/>
    <property type="project" value="InterPro"/>
</dbReference>
<proteinExistence type="predicted"/>
<dbReference type="PANTHER" id="PTHR47893:SF1">
    <property type="entry name" value="REGULATORY PROTEIN PCHR"/>
    <property type="match status" value="1"/>
</dbReference>
<gene>
    <name evidence="5" type="ORF">DXZ20_01525</name>
</gene>
<dbReference type="Pfam" id="PF12833">
    <property type="entry name" value="HTH_18"/>
    <property type="match status" value="1"/>
</dbReference>
<dbReference type="SMART" id="SM00342">
    <property type="entry name" value="HTH_ARAC"/>
    <property type="match status" value="1"/>
</dbReference>
<dbReference type="RefSeq" id="WP_163695966.1">
    <property type="nucleotide sequence ID" value="NZ_QXHD01000003.1"/>
</dbReference>
<keyword evidence="2" id="KW-0238">DNA-binding</keyword>
<organism evidence="5 6">
    <name type="scientific">Adonisia turfae CCMR0081</name>
    <dbReference type="NCBI Taxonomy" id="2292702"/>
    <lineage>
        <taxon>Bacteria</taxon>
        <taxon>Bacillati</taxon>
        <taxon>Cyanobacteriota</taxon>
        <taxon>Adonisia</taxon>
        <taxon>Adonisia turfae</taxon>
    </lineage>
</organism>
<keyword evidence="3" id="KW-0804">Transcription</keyword>
<dbReference type="AlphaFoldDB" id="A0A6M0RDM1"/>
<dbReference type="InterPro" id="IPR018060">
    <property type="entry name" value="HTH_AraC"/>
</dbReference>
<keyword evidence="6" id="KW-1185">Reference proteome</keyword>
<dbReference type="InterPro" id="IPR053142">
    <property type="entry name" value="PchR_regulatory_protein"/>
</dbReference>
<dbReference type="Gene3D" id="1.10.10.60">
    <property type="entry name" value="Homeodomain-like"/>
    <property type="match status" value="2"/>
</dbReference>
<dbReference type="PROSITE" id="PS00041">
    <property type="entry name" value="HTH_ARAC_FAMILY_1"/>
    <property type="match status" value="1"/>
</dbReference>
<evidence type="ECO:0000259" key="4">
    <source>
        <dbReference type="PROSITE" id="PS01124"/>
    </source>
</evidence>
<name>A0A6M0RDM1_9CYAN</name>
<dbReference type="Proteomes" id="UP000481033">
    <property type="component" value="Unassembled WGS sequence"/>
</dbReference>
<keyword evidence="1" id="KW-0805">Transcription regulation</keyword>